<feature type="region of interest" description="Disordered" evidence="11">
    <location>
        <begin position="532"/>
        <end position="560"/>
    </location>
</feature>
<dbReference type="InterPro" id="IPR035959">
    <property type="entry name" value="RutC-like_sf"/>
</dbReference>
<evidence type="ECO:0000256" key="8">
    <source>
        <dbReference type="ARBA" id="ARBA00029814"/>
    </source>
</evidence>
<evidence type="ECO:0000256" key="9">
    <source>
        <dbReference type="ARBA" id="ARBA00031552"/>
    </source>
</evidence>
<evidence type="ECO:0000313" key="14">
    <source>
        <dbReference type="Proteomes" id="UP001244341"/>
    </source>
</evidence>
<evidence type="ECO:0000256" key="7">
    <source>
        <dbReference type="ARBA" id="ARBA00023027"/>
    </source>
</evidence>
<comment type="similarity">
    <text evidence="1">Belongs to the NAD kinase family.</text>
</comment>
<dbReference type="NCBIfam" id="TIGR00290">
    <property type="entry name" value="MJ0570_dom"/>
    <property type="match status" value="1"/>
</dbReference>
<dbReference type="InterPro" id="IPR002761">
    <property type="entry name" value="Diphthami_syn_dom"/>
</dbReference>
<evidence type="ECO:0000256" key="6">
    <source>
        <dbReference type="ARBA" id="ARBA00022857"/>
    </source>
</evidence>
<evidence type="ECO:0000256" key="1">
    <source>
        <dbReference type="ARBA" id="ARBA00010995"/>
    </source>
</evidence>
<feature type="region of interest" description="Disordered" evidence="11">
    <location>
        <begin position="699"/>
        <end position="720"/>
    </location>
</feature>
<dbReference type="InterPro" id="IPR017438">
    <property type="entry name" value="ATP-NAD_kinase_N"/>
</dbReference>
<dbReference type="Pfam" id="PF01902">
    <property type="entry name" value="Diphthami_syn_2"/>
    <property type="match status" value="1"/>
</dbReference>
<evidence type="ECO:0000256" key="3">
    <source>
        <dbReference type="ARBA" id="ARBA00018426"/>
    </source>
</evidence>
<dbReference type="InterPro" id="IPR030662">
    <property type="entry name" value="DPH6/MJ0570"/>
</dbReference>
<reference evidence="13 14" key="1">
    <citation type="submission" date="2023-05" db="EMBL/GenBank/DDBJ databases">
        <title>A 100% complete, gapless, phased diploid assembly of the Scenedesmus obliquus UTEX 3031 genome.</title>
        <authorList>
            <person name="Biondi T.C."/>
            <person name="Hanschen E.R."/>
            <person name="Kwon T."/>
            <person name="Eng W."/>
            <person name="Kruse C.P.S."/>
            <person name="Koehler S.I."/>
            <person name="Kunde Y."/>
            <person name="Gleasner C.D."/>
            <person name="You Mak K.T."/>
            <person name="Polle J."/>
            <person name="Hovde B.T."/>
            <person name="Starkenburg S.R."/>
        </authorList>
    </citation>
    <scope>NUCLEOTIDE SEQUENCE [LARGE SCALE GENOMIC DNA]</scope>
    <source>
        <strain evidence="13 14">DOE0152z</strain>
    </source>
</reference>
<dbReference type="InterPro" id="IPR016064">
    <property type="entry name" value="NAD/diacylglycerol_kinase_sf"/>
</dbReference>
<dbReference type="EMBL" id="CP126208">
    <property type="protein sequence ID" value="WIA09296.1"/>
    <property type="molecule type" value="Genomic_DNA"/>
</dbReference>
<dbReference type="Pfam" id="PF20143">
    <property type="entry name" value="NAD_kinase_C"/>
    <property type="match status" value="1"/>
</dbReference>
<keyword evidence="4" id="KW-0808">Transferase</keyword>
<dbReference type="CDD" id="cd01994">
    <property type="entry name" value="AANH_PF0828-like"/>
    <property type="match status" value="1"/>
</dbReference>
<evidence type="ECO:0000256" key="5">
    <source>
        <dbReference type="ARBA" id="ARBA00022777"/>
    </source>
</evidence>
<comment type="catalytic activity">
    <reaction evidence="10">
        <text>diphthine-[translation elongation factor 2] + NH4(+) + ATP = diphthamide-[translation elongation factor 2] + AMP + diphosphate + H(+)</text>
        <dbReference type="Rhea" id="RHEA:19753"/>
        <dbReference type="Rhea" id="RHEA-COMP:10172"/>
        <dbReference type="Rhea" id="RHEA-COMP:10174"/>
        <dbReference type="ChEBI" id="CHEBI:15378"/>
        <dbReference type="ChEBI" id="CHEBI:16692"/>
        <dbReference type="ChEBI" id="CHEBI:28938"/>
        <dbReference type="ChEBI" id="CHEBI:30616"/>
        <dbReference type="ChEBI" id="CHEBI:33019"/>
        <dbReference type="ChEBI" id="CHEBI:82696"/>
        <dbReference type="ChEBI" id="CHEBI:456215"/>
        <dbReference type="EC" id="6.3.1.14"/>
    </reaction>
</comment>
<dbReference type="EC" id="6.3.1.14" evidence="2"/>
<proteinExistence type="inferred from homology"/>
<gene>
    <name evidence="13" type="ORF">OEZ85_008704</name>
</gene>
<keyword evidence="5" id="KW-0418">Kinase</keyword>
<feature type="domain" description="Diphthamide synthase" evidence="12">
    <location>
        <begin position="1"/>
        <end position="216"/>
    </location>
</feature>
<dbReference type="InterPro" id="IPR014729">
    <property type="entry name" value="Rossmann-like_a/b/a_fold"/>
</dbReference>
<dbReference type="SUPFAM" id="SSF111331">
    <property type="entry name" value="NAD kinase/diacylglycerol kinase-like"/>
    <property type="match status" value="1"/>
</dbReference>
<dbReference type="InterPro" id="IPR002504">
    <property type="entry name" value="NADK"/>
</dbReference>
<dbReference type="PANTHER" id="PTHR12196:SF2">
    <property type="entry name" value="DIPHTHINE--AMMONIA LIGASE"/>
    <property type="match status" value="1"/>
</dbReference>
<sequence length="1016" mass="110069">MKVVALVSGGKDSCFSMHLCGVHGHQVVALANLLPPDSNTDELDSYMYQTVGHQLVAAYAACTGLPLYRRRIHGASTAQGLSYSCTAGDEVEDLTAMLAFVKERHPDVQGVASGAIASDYQRLRVESVCSRLGLVSLGYLWHQPQDQLLSDMIANNIEAVLVKVAAIGLDPHKHLGKSIRQMQPLLRSLRDRFGCNVCGEGGEYETLTLDCPAFRHGRILLDGWELPQRGLSWLRSCFLHLYLADMAHFGVANEAYCRHLPQVDPPSRACVQVPLPAGCPVLLDVLFARQPDQQQQQQQPLDRRVLHVQSISSWAPSCIGPYSQATSCNGLIYMAGQIPLDPASMTTAAPSPAGLQHTIAAQAWRTLCSCQAVAVAVRSCFSTASLGLTVYLSEACAAAGGQAVVQAALQAAWADRSVLDCLEVPAAVLQAAAAAGGAAADVAGQDAGRAAEVADHSTSGGSCSAEEQQQGGYGEAEREESEDDEGSGFVDDYLKPPAVEKPLRPTVVYVTVPALPRGALLEVQPVLEDLAAAPPPAASSSSDGDRGPTQLQKGLFSHRRRSRTVPVRAEVDYGEQHPVLTAPLRDAHRTLKTHSWPQKSSLFLFRTDGMSCSRELVTGTGTFRFSHPSTQQHLLVWRDRPKVVMVIKKLGRELLPEFLEVVEYLMEAEQMHVVVEPSMYEEAAAAGLCMDRLFTFTPEESGRSGRPAAGSTSTSSTSSTSTSAAYRLASHIDFVVCLGGDGVILHASSLFKQHIPPVVSFHLGSMGFLTNHPFPDFRQELRQVIYGCQKLATCSLDSADMGPNGNSLGVMITLRMRLHCAIVRAGQSEPDQVYEVLNEIVLDRGSNSFLTNIEAYIQGRFITRVQADGIMLATPTGSTAYSVAAGGSMVHPNVQAILLTPICPHSLNFRPIILPDYVEMELRVPDSARVGAWVCFDGKQRQELQRGDSVFIKMSENPVPTINRADLTTDWFESLERCFRWSNRMEQKPFQDDWVMQEAQAASTELGGACGALCQC</sequence>
<dbReference type="Gene3D" id="3.40.50.620">
    <property type="entry name" value="HUPs"/>
    <property type="match status" value="1"/>
</dbReference>
<evidence type="ECO:0000256" key="11">
    <source>
        <dbReference type="SAM" id="MobiDB-lite"/>
    </source>
</evidence>
<dbReference type="Proteomes" id="UP001244341">
    <property type="component" value="Chromosome 1b"/>
</dbReference>
<dbReference type="Gene3D" id="3.90.1490.10">
    <property type="entry name" value="putative n-type atp pyrophosphatase, domain 2"/>
    <property type="match status" value="1"/>
</dbReference>
<evidence type="ECO:0000256" key="10">
    <source>
        <dbReference type="ARBA" id="ARBA00048108"/>
    </source>
</evidence>
<dbReference type="Gene3D" id="3.40.50.10330">
    <property type="entry name" value="Probable inorganic polyphosphate/atp-NAD kinase, domain 1"/>
    <property type="match status" value="1"/>
</dbReference>
<feature type="compositionally biased region" description="Acidic residues" evidence="11">
    <location>
        <begin position="477"/>
        <end position="486"/>
    </location>
</feature>
<protein>
    <recommendedName>
        <fullName evidence="3">Diphthine--ammonia ligase</fullName>
        <ecNumber evidence="2">6.3.1.14</ecNumber>
    </recommendedName>
    <alternativeName>
        <fullName evidence="8">Diphthamide synthase</fullName>
    </alternativeName>
    <alternativeName>
        <fullName evidence="9">Diphthamide synthetase</fullName>
    </alternativeName>
</protein>
<dbReference type="SUPFAM" id="SSF55298">
    <property type="entry name" value="YjgF-like"/>
    <property type="match status" value="2"/>
</dbReference>
<dbReference type="SUPFAM" id="SSF52402">
    <property type="entry name" value="Adenine nucleotide alpha hydrolases-like"/>
    <property type="match status" value="1"/>
</dbReference>
<dbReference type="PANTHER" id="PTHR12196">
    <property type="entry name" value="DOMAIN OF UNKNOWN FUNCTION 71 DUF71 -CONTAINING PROTEIN"/>
    <property type="match status" value="1"/>
</dbReference>
<dbReference type="HAMAP" id="MF_00361">
    <property type="entry name" value="NAD_kinase"/>
    <property type="match status" value="1"/>
</dbReference>
<keyword evidence="6" id="KW-0521">NADP</keyword>
<name>A0ABY8TJK1_TETOB</name>
<dbReference type="Gene3D" id="2.60.200.30">
    <property type="entry name" value="Probable inorganic polyphosphate/atp-NAD kinase, domain 2"/>
    <property type="match status" value="1"/>
</dbReference>
<keyword evidence="7" id="KW-0520">NAD</keyword>
<accession>A0ABY8TJK1</accession>
<evidence type="ECO:0000313" key="13">
    <source>
        <dbReference type="EMBL" id="WIA09296.1"/>
    </source>
</evidence>
<feature type="region of interest" description="Disordered" evidence="11">
    <location>
        <begin position="450"/>
        <end position="497"/>
    </location>
</feature>
<dbReference type="Pfam" id="PF01513">
    <property type="entry name" value="NAD_kinase"/>
    <property type="match status" value="1"/>
</dbReference>
<keyword evidence="14" id="KW-1185">Reference proteome</keyword>
<evidence type="ECO:0000259" key="12">
    <source>
        <dbReference type="Pfam" id="PF01902"/>
    </source>
</evidence>
<evidence type="ECO:0000256" key="4">
    <source>
        <dbReference type="ARBA" id="ARBA00022679"/>
    </source>
</evidence>
<feature type="compositionally biased region" description="Low complexity" evidence="11">
    <location>
        <begin position="711"/>
        <end position="720"/>
    </location>
</feature>
<dbReference type="Gene3D" id="3.30.1330.40">
    <property type="entry name" value="RutC-like"/>
    <property type="match status" value="1"/>
</dbReference>
<organism evidence="13 14">
    <name type="scientific">Tetradesmus obliquus</name>
    <name type="common">Green alga</name>
    <name type="synonym">Acutodesmus obliquus</name>
    <dbReference type="NCBI Taxonomy" id="3088"/>
    <lineage>
        <taxon>Eukaryota</taxon>
        <taxon>Viridiplantae</taxon>
        <taxon>Chlorophyta</taxon>
        <taxon>core chlorophytes</taxon>
        <taxon>Chlorophyceae</taxon>
        <taxon>CS clade</taxon>
        <taxon>Sphaeropleales</taxon>
        <taxon>Scenedesmaceae</taxon>
        <taxon>Tetradesmus</taxon>
    </lineage>
</organism>
<evidence type="ECO:0000256" key="2">
    <source>
        <dbReference type="ARBA" id="ARBA00012089"/>
    </source>
</evidence>
<dbReference type="InterPro" id="IPR017437">
    <property type="entry name" value="ATP-NAD_kinase_PpnK-typ_C"/>
</dbReference>